<accession>A0ABV6ZR67</accession>
<organism evidence="3 5">
    <name type="scientific">Labrys neptuniae</name>
    <dbReference type="NCBI Taxonomy" id="376174"/>
    <lineage>
        <taxon>Bacteria</taxon>
        <taxon>Pseudomonadati</taxon>
        <taxon>Pseudomonadota</taxon>
        <taxon>Alphaproteobacteria</taxon>
        <taxon>Hyphomicrobiales</taxon>
        <taxon>Xanthobacteraceae</taxon>
        <taxon>Labrys</taxon>
    </lineage>
</organism>
<sequence length="67" mass="6832">MIGMLLTSNPGFSTSGSGCRRTDPARLGLEIEADDEKVHGISAEQATSSDLPIREAASGPVTGTPSS</sequence>
<dbReference type="Proteomes" id="UP001595190">
    <property type="component" value="Unassembled WGS sequence"/>
</dbReference>
<gene>
    <name evidence="2" type="ORF">ABXS05_33835</name>
    <name evidence="3" type="ORF">ACETRX_34080</name>
</gene>
<dbReference type="Proteomes" id="UP001555786">
    <property type="component" value="Unassembled WGS sequence"/>
</dbReference>
<protein>
    <submittedName>
        <fullName evidence="3">Uncharacterized protein</fullName>
    </submittedName>
</protein>
<evidence type="ECO:0000313" key="3">
    <source>
        <dbReference type="EMBL" id="MFC2254684.1"/>
    </source>
</evidence>
<proteinExistence type="predicted"/>
<reference evidence="3 5" key="2">
    <citation type="submission" date="2024-09" db="EMBL/GenBank/DDBJ databases">
        <title>Description of Labrys sedimenti sp. nov., isolated from a diclofenac-degrading enrichment culture, and genome-based reclassification of Labrys portucalensis as a later heterotypic synonym of Labrys neptuniae.</title>
        <authorList>
            <person name="Tancsics A."/>
            <person name="Csepanyi A."/>
        </authorList>
    </citation>
    <scope>NUCLEOTIDE SEQUENCE [LARGE SCALE GENOMIC DNA]</scope>
    <source>
        <strain evidence="3 5">LMG 23412</strain>
    </source>
</reference>
<evidence type="ECO:0000313" key="4">
    <source>
        <dbReference type="Proteomes" id="UP001555786"/>
    </source>
</evidence>
<comment type="caution">
    <text evidence="3">The sequence shown here is derived from an EMBL/GenBank/DDBJ whole genome shotgun (WGS) entry which is preliminary data.</text>
</comment>
<reference evidence="2 4" key="1">
    <citation type="submission" date="2024-07" db="EMBL/GenBank/DDBJ databases">
        <title>Description of Labrys sedimenti sp. nov., isolated from a diclofenac-degrading enrichment culture.</title>
        <authorList>
            <person name="Tancsics A."/>
            <person name="Csepanyi A."/>
        </authorList>
    </citation>
    <scope>NUCLEOTIDE SEQUENCE [LARGE SCALE GENOMIC DNA]</scope>
    <source>
        <strain evidence="2 4">LMG 23578</strain>
    </source>
</reference>
<evidence type="ECO:0000256" key="1">
    <source>
        <dbReference type="SAM" id="MobiDB-lite"/>
    </source>
</evidence>
<name>A0ABV6ZR67_9HYPH</name>
<dbReference type="RefSeq" id="WP_367626948.1">
    <property type="nucleotide sequence ID" value="NZ_JBFNQD010000030.1"/>
</dbReference>
<dbReference type="EMBL" id="JBHGPK010000040">
    <property type="protein sequence ID" value="MFC2254684.1"/>
    <property type="molecule type" value="Genomic_DNA"/>
</dbReference>
<dbReference type="EMBL" id="JBFNQD010000030">
    <property type="protein sequence ID" value="MEW9310568.1"/>
    <property type="molecule type" value="Genomic_DNA"/>
</dbReference>
<feature type="region of interest" description="Disordered" evidence="1">
    <location>
        <begin position="1"/>
        <end position="67"/>
    </location>
</feature>
<evidence type="ECO:0000313" key="2">
    <source>
        <dbReference type="EMBL" id="MEW9310568.1"/>
    </source>
</evidence>
<keyword evidence="4" id="KW-1185">Reference proteome</keyword>
<feature type="compositionally biased region" description="Polar residues" evidence="1">
    <location>
        <begin position="1"/>
        <end position="17"/>
    </location>
</feature>
<evidence type="ECO:0000313" key="5">
    <source>
        <dbReference type="Proteomes" id="UP001595190"/>
    </source>
</evidence>